<organism evidence="2 3">
    <name type="scientific">Necator americanus</name>
    <name type="common">Human hookworm</name>
    <dbReference type="NCBI Taxonomy" id="51031"/>
    <lineage>
        <taxon>Eukaryota</taxon>
        <taxon>Metazoa</taxon>
        <taxon>Ecdysozoa</taxon>
        <taxon>Nematoda</taxon>
        <taxon>Chromadorea</taxon>
        <taxon>Rhabditida</taxon>
        <taxon>Rhabditina</taxon>
        <taxon>Rhabditomorpha</taxon>
        <taxon>Strongyloidea</taxon>
        <taxon>Ancylostomatidae</taxon>
        <taxon>Bunostominae</taxon>
        <taxon>Necator</taxon>
    </lineage>
</organism>
<gene>
    <name evidence="2" type="primary">Necator_chrX.g24509</name>
    <name evidence="2" type="ORF">RB195_024344</name>
</gene>
<protein>
    <submittedName>
        <fullName evidence="2">Uncharacterized protein</fullName>
    </submittedName>
</protein>
<evidence type="ECO:0000256" key="1">
    <source>
        <dbReference type="SAM" id="MobiDB-lite"/>
    </source>
</evidence>
<feature type="compositionally biased region" description="Basic and acidic residues" evidence="1">
    <location>
        <begin position="116"/>
        <end position="135"/>
    </location>
</feature>
<name>A0ABR1EMU2_NECAM</name>
<proteinExistence type="predicted"/>
<dbReference type="EMBL" id="JAVFWL010000006">
    <property type="protein sequence ID" value="KAK6763972.1"/>
    <property type="molecule type" value="Genomic_DNA"/>
</dbReference>
<feature type="region of interest" description="Disordered" evidence="1">
    <location>
        <begin position="116"/>
        <end position="150"/>
    </location>
</feature>
<keyword evidence="3" id="KW-1185">Reference proteome</keyword>
<reference evidence="2 3" key="1">
    <citation type="submission" date="2023-08" db="EMBL/GenBank/DDBJ databases">
        <title>A Necator americanus chromosomal reference genome.</title>
        <authorList>
            <person name="Ilik V."/>
            <person name="Petrzelkova K.J."/>
            <person name="Pardy F."/>
            <person name="Fuh T."/>
            <person name="Niatou-Singa F.S."/>
            <person name="Gouil Q."/>
            <person name="Baker L."/>
            <person name="Ritchie M.E."/>
            <person name="Jex A.R."/>
            <person name="Gazzola D."/>
            <person name="Li H."/>
            <person name="Toshio Fujiwara R."/>
            <person name="Zhan B."/>
            <person name="Aroian R.V."/>
            <person name="Pafco B."/>
            <person name="Schwarz E.M."/>
        </authorList>
    </citation>
    <scope>NUCLEOTIDE SEQUENCE [LARGE SCALE GENOMIC DNA]</scope>
    <source>
        <strain evidence="2 3">Aroian</strain>
        <tissue evidence="2">Whole animal</tissue>
    </source>
</reference>
<evidence type="ECO:0000313" key="3">
    <source>
        <dbReference type="Proteomes" id="UP001303046"/>
    </source>
</evidence>
<sequence length="247" mass="28744">MVHMITYMRQQKMTEGKAYDVKENVKKRETLRIKYRIAVKWIRGQIVHLGKKHTMRVVIVGIDAYAKMGLAQQSDVLGKWYYPAESTSDNGDRLVDLCEHRAVWDVFDSDHRRFSLQDTVPQEKPRSSSSTEDRHGRKKLRRQLQQDRDNEWTSRAMEFEKAWEDKNPLKAYGLLRQYSSKMKRCSSVLNTANGVAVGEATLPIWRDHLKTLLNRQAPPAPELEHVHRPTYALNEEPPTDSEVLVCI</sequence>
<dbReference type="Proteomes" id="UP001303046">
    <property type="component" value="Unassembled WGS sequence"/>
</dbReference>
<comment type="caution">
    <text evidence="2">The sequence shown here is derived from an EMBL/GenBank/DDBJ whole genome shotgun (WGS) entry which is preliminary data.</text>
</comment>
<evidence type="ECO:0000313" key="2">
    <source>
        <dbReference type="EMBL" id="KAK6763972.1"/>
    </source>
</evidence>
<accession>A0ABR1EMU2</accession>